<proteinExistence type="predicted"/>
<organism evidence="2 3">
    <name type="scientific">Chryseobacterium formosense</name>
    <dbReference type="NCBI Taxonomy" id="236814"/>
    <lineage>
        <taxon>Bacteria</taxon>
        <taxon>Pseudomonadati</taxon>
        <taxon>Bacteroidota</taxon>
        <taxon>Flavobacteriia</taxon>
        <taxon>Flavobacteriales</taxon>
        <taxon>Weeksellaceae</taxon>
        <taxon>Chryseobacterium group</taxon>
        <taxon>Chryseobacterium</taxon>
    </lineage>
</organism>
<keyword evidence="1" id="KW-0732">Signal</keyword>
<dbReference type="PROSITE" id="PS51257">
    <property type="entry name" value="PROKAR_LIPOPROTEIN"/>
    <property type="match status" value="1"/>
</dbReference>
<protein>
    <recommendedName>
        <fullName evidence="4">Lipoprotein</fullName>
    </recommendedName>
</protein>
<sequence length="249" mass="27562">MKKLLFVLMASMLLMACQTKKDKVQDFVDMYNRSSNMIANNKIKATKATAVSQDQIDISVETDYEKGEMESDLVTSALPDLIGQAIKSEKLGKELFDSGVKFNIKVYGKNAQVLLDKAIDNKNLSKDVDFKAIAKGDKPNSDQLNSILESFNKNLPIEDPSTGTKITSIKADAENNLVYTCEVPDSFKTALAIEGTEKAMKEAMLQSGQIRQVFSQTSVLGINHIKYLYTDKSGKVLKEITITKEEANL</sequence>
<evidence type="ECO:0000256" key="1">
    <source>
        <dbReference type="SAM" id="SignalP"/>
    </source>
</evidence>
<evidence type="ECO:0008006" key="4">
    <source>
        <dbReference type="Google" id="ProtNLM"/>
    </source>
</evidence>
<feature type="chain" id="PRO_5001800390" description="Lipoprotein" evidence="1">
    <location>
        <begin position="17"/>
        <end position="249"/>
    </location>
</feature>
<dbReference type="eggNOG" id="ENOG502ZZX2">
    <property type="taxonomic scope" value="Bacteria"/>
</dbReference>
<feature type="signal peptide" evidence="1">
    <location>
        <begin position="1"/>
        <end position="16"/>
    </location>
</feature>
<dbReference type="EMBL" id="JPRP01000003">
    <property type="protein sequence ID" value="KFE98095.1"/>
    <property type="molecule type" value="Genomic_DNA"/>
</dbReference>
<evidence type="ECO:0000313" key="2">
    <source>
        <dbReference type="EMBL" id="KFE98095.1"/>
    </source>
</evidence>
<keyword evidence="3" id="KW-1185">Reference proteome</keyword>
<dbReference type="RefSeq" id="WP_034678581.1">
    <property type="nucleotide sequence ID" value="NZ_FPAP01000003.1"/>
</dbReference>
<dbReference type="AlphaFoldDB" id="A0A085Z0Y2"/>
<gene>
    <name evidence="2" type="ORF">IX39_17015</name>
</gene>
<accession>A0A085Z0Y2</accession>
<dbReference type="Proteomes" id="UP000028713">
    <property type="component" value="Unassembled WGS sequence"/>
</dbReference>
<dbReference type="STRING" id="236814.IX39_17015"/>
<evidence type="ECO:0000313" key="3">
    <source>
        <dbReference type="Proteomes" id="UP000028713"/>
    </source>
</evidence>
<reference evidence="2 3" key="1">
    <citation type="submission" date="2014-07" db="EMBL/GenBank/DDBJ databases">
        <title>Genome of Chryseobacterium formosense LMG 24722.</title>
        <authorList>
            <person name="Pipes S.E."/>
            <person name="Stropko S.J."/>
            <person name="Newman J.D."/>
        </authorList>
    </citation>
    <scope>NUCLEOTIDE SEQUENCE [LARGE SCALE GENOMIC DNA]</scope>
    <source>
        <strain evidence="2 3">LMG 24722</strain>
    </source>
</reference>
<comment type="caution">
    <text evidence="2">The sequence shown here is derived from an EMBL/GenBank/DDBJ whole genome shotgun (WGS) entry which is preliminary data.</text>
</comment>
<name>A0A085Z0Y2_9FLAO</name>